<protein>
    <submittedName>
        <fullName evidence="1">Uncharacterized protein</fullName>
    </submittedName>
</protein>
<dbReference type="RefSeq" id="WP_190250907.1">
    <property type="nucleotide sequence ID" value="NZ_BMPI01000015.1"/>
</dbReference>
<comment type="caution">
    <text evidence="1">The sequence shown here is derived from an EMBL/GenBank/DDBJ whole genome shotgun (WGS) entry which is preliminary data.</text>
</comment>
<reference evidence="1" key="2">
    <citation type="submission" date="2020-09" db="EMBL/GenBank/DDBJ databases">
        <authorList>
            <person name="Sun Q."/>
            <person name="Ohkuma M."/>
        </authorList>
    </citation>
    <scope>NUCLEOTIDE SEQUENCE</scope>
    <source>
        <strain evidence="1">JCM 19831</strain>
    </source>
</reference>
<reference evidence="1" key="1">
    <citation type="journal article" date="2014" name="Int. J. Syst. Evol. Microbiol.">
        <title>Complete genome sequence of Corynebacterium casei LMG S-19264T (=DSM 44701T), isolated from a smear-ripened cheese.</title>
        <authorList>
            <consortium name="US DOE Joint Genome Institute (JGI-PGF)"/>
            <person name="Walter F."/>
            <person name="Albersmeier A."/>
            <person name="Kalinowski J."/>
            <person name="Ruckert C."/>
        </authorList>
    </citation>
    <scope>NUCLEOTIDE SEQUENCE</scope>
    <source>
        <strain evidence="1">JCM 19831</strain>
    </source>
</reference>
<organism evidence="1 2">
    <name type="scientific">Dactylosporangium sucinum</name>
    <dbReference type="NCBI Taxonomy" id="1424081"/>
    <lineage>
        <taxon>Bacteria</taxon>
        <taxon>Bacillati</taxon>
        <taxon>Actinomycetota</taxon>
        <taxon>Actinomycetes</taxon>
        <taxon>Micromonosporales</taxon>
        <taxon>Micromonosporaceae</taxon>
        <taxon>Dactylosporangium</taxon>
    </lineage>
</organism>
<evidence type="ECO:0000313" key="2">
    <source>
        <dbReference type="Proteomes" id="UP000642070"/>
    </source>
</evidence>
<dbReference type="Proteomes" id="UP000642070">
    <property type="component" value="Unassembled WGS sequence"/>
</dbReference>
<accession>A0A917TPV3</accession>
<name>A0A917TPV3_9ACTN</name>
<sequence>MTLKKTLTFAAWAFVIYFVAFRPDAAANVVRGIGGLIATLARGFGDFFARLIT</sequence>
<keyword evidence="2" id="KW-1185">Reference proteome</keyword>
<dbReference type="EMBL" id="BMPI01000015">
    <property type="protein sequence ID" value="GGM30723.1"/>
    <property type="molecule type" value="Genomic_DNA"/>
</dbReference>
<evidence type="ECO:0000313" key="1">
    <source>
        <dbReference type="EMBL" id="GGM30723.1"/>
    </source>
</evidence>
<dbReference type="AlphaFoldDB" id="A0A917TPV3"/>
<gene>
    <name evidence="1" type="ORF">GCM10007977_034980</name>
</gene>
<proteinExistence type="predicted"/>